<evidence type="ECO:0000259" key="5">
    <source>
        <dbReference type="Pfam" id="PF02518"/>
    </source>
</evidence>
<organism evidence="6 7">
    <name type="scientific">Solirubrobacter ginsenosidimutans</name>
    <dbReference type="NCBI Taxonomy" id="490573"/>
    <lineage>
        <taxon>Bacteria</taxon>
        <taxon>Bacillati</taxon>
        <taxon>Actinomycetota</taxon>
        <taxon>Thermoleophilia</taxon>
        <taxon>Solirubrobacterales</taxon>
        <taxon>Solirubrobacteraceae</taxon>
        <taxon>Solirubrobacter</taxon>
    </lineage>
</organism>
<dbReference type="InterPro" id="IPR003594">
    <property type="entry name" value="HATPase_dom"/>
</dbReference>
<protein>
    <recommendedName>
        <fullName evidence="5">Histidine kinase/HSP90-like ATPase domain-containing protein</fullName>
    </recommendedName>
</protein>
<keyword evidence="4" id="KW-0812">Transmembrane</keyword>
<feature type="transmembrane region" description="Helical" evidence="4">
    <location>
        <begin position="192"/>
        <end position="212"/>
    </location>
</feature>
<dbReference type="RefSeq" id="WP_270042022.1">
    <property type="nucleotide sequence ID" value="NZ_JAPDOD010000020.1"/>
</dbReference>
<dbReference type="AlphaFoldDB" id="A0A9X3MTK6"/>
<feature type="transmembrane region" description="Helical" evidence="4">
    <location>
        <begin position="52"/>
        <end position="70"/>
    </location>
</feature>
<accession>A0A9X3MTK6</accession>
<dbReference type="PANTHER" id="PTHR24421">
    <property type="entry name" value="NITRATE/NITRITE SENSOR PROTEIN NARX-RELATED"/>
    <property type="match status" value="1"/>
</dbReference>
<evidence type="ECO:0000313" key="7">
    <source>
        <dbReference type="Proteomes" id="UP001149140"/>
    </source>
</evidence>
<evidence type="ECO:0000256" key="4">
    <source>
        <dbReference type="SAM" id="Phobius"/>
    </source>
</evidence>
<feature type="transmembrane region" description="Helical" evidence="4">
    <location>
        <begin position="115"/>
        <end position="137"/>
    </location>
</feature>
<feature type="domain" description="Histidine kinase/HSP90-like ATPase" evidence="5">
    <location>
        <begin position="320"/>
        <end position="406"/>
    </location>
</feature>
<evidence type="ECO:0000256" key="1">
    <source>
        <dbReference type="ARBA" id="ARBA00022679"/>
    </source>
</evidence>
<feature type="transmembrane region" description="Helical" evidence="4">
    <location>
        <begin position="163"/>
        <end position="186"/>
    </location>
</feature>
<dbReference type="PANTHER" id="PTHR24421:SF61">
    <property type="entry name" value="OXYGEN SENSOR HISTIDINE KINASE NREB"/>
    <property type="match status" value="1"/>
</dbReference>
<keyword evidence="4" id="KW-0472">Membrane</keyword>
<sequence length="410" mass="42099">MHGEALETGEATLELPRPARGFLADPVGRVTAIAGVLLVGALALALGDGGATAPLALAGAGAVLALFVLVPRGLAAARRHPALLLGAIVAAFPVALIALTGYLGDNRYLYGLSDLVRALLPLSIVALAAMGGLVLVAEDLRVRLGPSGLTPWQRISGTPDTPAPWRAVAGLALVGLSAILALGFAGANGGDLFVLVVLGAGALAFVITPLLIAGFARADRVRVDDAREDERRRVAAHLHDSVLQTLALVQRQAHDPAAVARLARRQEHELRAWMAGEVELGSETLGAALRAAVAEVEDDAGALVELTVLGDRRLDRPTEALAAAAREALRNAARHAPGAPVFVFCQASADGAEVFVRDEGPGFELSAVPTERRGVRDSIVGRMAAVGGSAVVETRPGEGTEVALRIGVVG</sequence>
<evidence type="ECO:0000256" key="2">
    <source>
        <dbReference type="ARBA" id="ARBA00022777"/>
    </source>
</evidence>
<dbReference type="InterPro" id="IPR050482">
    <property type="entry name" value="Sensor_HK_TwoCompSys"/>
</dbReference>
<dbReference type="Pfam" id="PF02518">
    <property type="entry name" value="HATPase_c"/>
    <property type="match status" value="1"/>
</dbReference>
<dbReference type="SUPFAM" id="SSF55874">
    <property type="entry name" value="ATPase domain of HSP90 chaperone/DNA topoisomerase II/histidine kinase"/>
    <property type="match status" value="1"/>
</dbReference>
<feature type="transmembrane region" description="Helical" evidence="4">
    <location>
        <begin position="82"/>
        <end position="103"/>
    </location>
</feature>
<keyword evidence="7" id="KW-1185">Reference proteome</keyword>
<feature type="transmembrane region" description="Helical" evidence="4">
    <location>
        <begin position="27"/>
        <end position="46"/>
    </location>
</feature>
<dbReference type="Proteomes" id="UP001149140">
    <property type="component" value="Unassembled WGS sequence"/>
</dbReference>
<name>A0A9X3MTK6_9ACTN</name>
<dbReference type="GO" id="GO:0016301">
    <property type="term" value="F:kinase activity"/>
    <property type="evidence" value="ECO:0007669"/>
    <property type="project" value="UniProtKB-KW"/>
</dbReference>
<keyword evidence="1" id="KW-0808">Transferase</keyword>
<keyword evidence="4" id="KW-1133">Transmembrane helix</keyword>
<dbReference type="Gene3D" id="3.30.565.10">
    <property type="entry name" value="Histidine kinase-like ATPase, C-terminal domain"/>
    <property type="match status" value="1"/>
</dbReference>
<reference evidence="6" key="1">
    <citation type="submission" date="2022-10" db="EMBL/GenBank/DDBJ databases">
        <title>The WGS of Solirubrobacter ginsenosidimutans DSM 21036.</title>
        <authorList>
            <person name="Jiang Z."/>
        </authorList>
    </citation>
    <scope>NUCLEOTIDE SEQUENCE</scope>
    <source>
        <strain evidence="6">DSM 21036</strain>
    </source>
</reference>
<dbReference type="EMBL" id="JAPDOD010000020">
    <property type="protein sequence ID" value="MDA0162786.1"/>
    <property type="molecule type" value="Genomic_DNA"/>
</dbReference>
<evidence type="ECO:0000313" key="6">
    <source>
        <dbReference type="EMBL" id="MDA0162786.1"/>
    </source>
</evidence>
<comment type="caution">
    <text evidence="6">The sequence shown here is derived from an EMBL/GenBank/DDBJ whole genome shotgun (WGS) entry which is preliminary data.</text>
</comment>
<keyword evidence="3" id="KW-0902">Two-component regulatory system</keyword>
<proteinExistence type="predicted"/>
<keyword evidence="2" id="KW-0418">Kinase</keyword>
<dbReference type="InterPro" id="IPR036890">
    <property type="entry name" value="HATPase_C_sf"/>
</dbReference>
<dbReference type="GO" id="GO:0000160">
    <property type="term" value="P:phosphorelay signal transduction system"/>
    <property type="evidence" value="ECO:0007669"/>
    <property type="project" value="UniProtKB-KW"/>
</dbReference>
<gene>
    <name evidence="6" type="ORF">OM076_21110</name>
</gene>
<evidence type="ECO:0000256" key="3">
    <source>
        <dbReference type="ARBA" id="ARBA00023012"/>
    </source>
</evidence>